<organism evidence="1 2">
    <name type="scientific">Nocardioides cavernae</name>
    <dbReference type="NCBI Taxonomy" id="1921566"/>
    <lineage>
        <taxon>Bacteria</taxon>
        <taxon>Bacillati</taxon>
        <taxon>Actinomycetota</taxon>
        <taxon>Actinomycetes</taxon>
        <taxon>Propionibacteriales</taxon>
        <taxon>Nocardioidaceae</taxon>
        <taxon>Nocardioides</taxon>
    </lineage>
</organism>
<dbReference type="RefSeq" id="WP_179621184.1">
    <property type="nucleotide sequence ID" value="NZ_JACCBW010000005.1"/>
</dbReference>
<proteinExistence type="predicted"/>
<accession>A0A7Y9H600</accession>
<evidence type="ECO:0000313" key="2">
    <source>
        <dbReference type="Proteomes" id="UP000549911"/>
    </source>
</evidence>
<protein>
    <submittedName>
        <fullName evidence="1">Uncharacterized protein</fullName>
    </submittedName>
</protein>
<keyword evidence="2" id="KW-1185">Reference proteome</keyword>
<sequence>MQKKAVIGGAAAGVVLVGAGAWWAVANGVESQTTERGTCGGATWELSAEGEDGGTEVSAELQSSGPGEVWQVELLRDDTSLLDGTRTTDEDGEIDVDAFSSGNPGDATYAVTFTPEDGEACTATLGS</sequence>
<dbReference type="Proteomes" id="UP000549911">
    <property type="component" value="Unassembled WGS sequence"/>
</dbReference>
<reference evidence="1 2" key="1">
    <citation type="submission" date="2020-07" db="EMBL/GenBank/DDBJ databases">
        <authorList>
            <person name="Partida-Martinez L."/>
            <person name="Huntemann M."/>
            <person name="Clum A."/>
            <person name="Wang J."/>
            <person name="Palaniappan K."/>
            <person name="Ritter S."/>
            <person name="Chen I.-M."/>
            <person name="Stamatis D."/>
            <person name="Reddy T."/>
            <person name="O'Malley R."/>
            <person name="Daum C."/>
            <person name="Shapiro N."/>
            <person name="Ivanova N."/>
            <person name="Kyrpides N."/>
            <person name="Woyke T."/>
        </authorList>
    </citation>
    <scope>NUCLEOTIDE SEQUENCE [LARGE SCALE GENOMIC DNA]</scope>
    <source>
        <strain evidence="1 2">AT2.17</strain>
    </source>
</reference>
<evidence type="ECO:0000313" key="1">
    <source>
        <dbReference type="EMBL" id="NYE38540.1"/>
    </source>
</evidence>
<comment type="caution">
    <text evidence="1">The sequence shown here is derived from an EMBL/GenBank/DDBJ whole genome shotgun (WGS) entry which is preliminary data.</text>
</comment>
<gene>
    <name evidence="1" type="ORF">F4692_003690</name>
</gene>
<reference evidence="1 2" key="2">
    <citation type="submission" date="2020-08" db="EMBL/GenBank/DDBJ databases">
        <title>The Agave Microbiome: Exploring the role of microbial communities in plant adaptations to desert environments.</title>
        <authorList>
            <person name="Partida-Martinez L.P."/>
        </authorList>
    </citation>
    <scope>NUCLEOTIDE SEQUENCE [LARGE SCALE GENOMIC DNA]</scope>
    <source>
        <strain evidence="1 2">AT2.17</strain>
    </source>
</reference>
<dbReference type="AlphaFoldDB" id="A0A7Y9H600"/>
<name>A0A7Y9H600_9ACTN</name>
<dbReference type="EMBL" id="JACCBW010000005">
    <property type="protein sequence ID" value="NYE38540.1"/>
    <property type="molecule type" value="Genomic_DNA"/>
</dbReference>